<feature type="transmembrane region" description="Helical" evidence="1">
    <location>
        <begin position="308"/>
        <end position="325"/>
    </location>
</feature>
<evidence type="ECO:0000256" key="1">
    <source>
        <dbReference type="SAM" id="Phobius"/>
    </source>
</evidence>
<feature type="transmembrane region" description="Helical" evidence="1">
    <location>
        <begin position="69"/>
        <end position="86"/>
    </location>
</feature>
<feature type="transmembrane region" description="Helical" evidence="1">
    <location>
        <begin position="270"/>
        <end position="288"/>
    </location>
</feature>
<name>A0A227PGB9_9FLAO</name>
<evidence type="ECO:0008006" key="4">
    <source>
        <dbReference type="Google" id="ProtNLM"/>
    </source>
</evidence>
<keyword evidence="1" id="KW-1133">Transmembrane helix</keyword>
<dbReference type="AlphaFoldDB" id="A0A227PGB9"/>
<feature type="transmembrane region" description="Helical" evidence="1">
    <location>
        <begin position="46"/>
        <end position="63"/>
    </location>
</feature>
<feature type="transmembrane region" description="Helical" evidence="1">
    <location>
        <begin position="191"/>
        <end position="210"/>
    </location>
</feature>
<organism evidence="2 3">
    <name type="scientific">Flavobacterium araucananum</name>
    <dbReference type="NCBI Taxonomy" id="946678"/>
    <lineage>
        <taxon>Bacteria</taxon>
        <taxon>Pseudomonadati</taxon>
        <taxon>Bacteroidota</taxon>
        <taxon>Flavobacteriia</taxon>
        <taxon>Flavobacteriales</taxon>
        <taxon>Flavobacteriaceae</taxon>
        <taxon>Flavobacterium</taxon>
    </lineage>
</organism>
<evidence type="ECO:0000313" key="3">
    <source>
        <dbReference type="Proteomes" id="UP000214684"/>
    </source>
</evidence>
<feature type="transmembrane region" description="Helical" evidence="1">
    <location>
        <begin position="135"/>
        <end position="152"/>
    </location>
</feature>
<dbReference type="RefSeq" id="WP_089478645.1">
    <property type="nucleotide sequence ID" value="NZ_MUGS01000006.1"/>
</dbReference>
<accession>A0A227PGB9</accession>
<sequence length="375" mass="43363">MIEIVFHYTGAESVKLLLYGCEILFILFSLNFVIQETKKGMANMTYLIIYVLSVSCTFFLNEHNKIDDAFKIFGGIAIYSASLYSFKNGFVISKKNQIEVGIISLLPLLIFVFDKIIGFQESVYSISIFPNSNNYVLYNICCVWLMMIYNFQKKYILTFLIISFLITTTLGALLSVLIAVCYYFRSKIFRLKYIFSSSFLLIVIVFLITYSDIYIFEKLRNSITVFGSLLNEGSVGNLSSVSFEDALLMSNSKDDSNLSFLFRIKIWTEIIYYFFNQDFFNLIFGLGFRSVPQINSFGLVAHNDYLTWLVDLGFSGFCIIVYGVWSGFKKLSKTEYIIPYLSILIYFFTENLFYNFFAVIIFCFCLATSIRILNK</sequence>
<proteinExistence type="predicted"/>
<keyword evidence="3" id="KW-1185">Reference proteome</keyword>
<keyword evidence="1" id="KW-0812">Transmembrane</keyword>
<feature type="transmembrane region" description="Helical" evidence="1">
    <location>
        <begin position="159"/>
        <end position="185"/>
    </location>
</feature>
<dbReference type="Proteomes" id="UP000214684">
    <property type="component" value="Unassembled WGS sequence"/>
</dbReference>
<reference evidence="2 3" key="1">
    <citation type="submission" date="2016-11" db="EMBL/GenBank/DDBJ databases">
        <title>Whole genomes of Flavobacteriaceae.</title>
        <authorList>
            <person name="Stine C."/>
            <person name="Li C."/>
            <person name="Tadesse D."/>
        </authorList>
    </citation>
    <scope>NUCLEOTIDE SEQUENCE [LARGE SCALE GENOMIC DNA]</scope>
    <source>
        <strain evidence="2 3">DSM 24704</strain>
    </source>
</reference>
<gene>
    <name evidence="2" type="ORF">B0A64_06140</name>
</gene>
<keyword evidence="1" id="KW-0472">Membrane</keyword>
<dbReference type="OrthoDB" id="946254at2"/>
<evidence type="ECO:0000313" key="2">
    <source>
        <dbReference type="EMBL" id="OXG08338.1"/>
    </source>
</evidence>
<feature type="transmembrane region" description="Helical" evidence="1">
    <location>
        <begin position="98"/>
        <end position="119"/>
    </location>
</feature>
<comment type="caution">
    <text evidence="2">The sequence shown here is derived from an EMBL/GenBank/DDBJ whole genome shotgun (WGS) entry which is preliminary data.</text>
</comment>
<protein>
    <recommendedName>
        <fullName evidence="4">O-antigen polymerase</fullName>
    </recommendedName>
</protein>
<feature type="transmembrane region" description="Helical" evidence="1">
    <location>
        <begin position="16"/>
        <end position="34"/>
    </location>
</feature>
<dbReference type="EMBL" id="MUGS01000006">
    <property type="protein sequence ID" value="OXG08338.1"/>
    <property type="molecule type" value="Genomic_DNA"/>
</dbReference>